<dbReference type="eggNOG" id="ENOG502QQD6">
    <property type="taxonomic scope" value="Eukaryota"/>
</dbReference>
<dbReference type="InterPro" id="IPR025714">
    <property type="entry name" value="Methyltranfer_dom"/>
</dbReference>
<dbReference type="CDD" id="cd02440">
    <property type="entry name" value="AdoMet_MTases"/>
    <property type="match status" value="1"/>
</dbReference>
<dbReference type="STRING" id="1284197.S8A9Z7"/>
<evidence type="ECO:0000256" key="4">
    <source>
        <dbReference type="ARBA" id="ARBA00034521"/>
    </source>
</evidence>
<dbReference type="SUPFAM" id="SSF53335">
    <property type="entry name" value="S-adenosyl-L-methionine-dependent methyltransferases"/>
    <property type="match status" value="1"/>
</dbReference>
<protein>
    <recommendedName>
        <fullName evidence="5">Arsenite methyltransferase</fullName>
        <ecNumber evidence="4">2.1.1.137</ecNumber>
    </recommendedName>
</protein>
<dbReference type="Proteomes" id="UP000015100">
    <property type="component" value="Unassembled WGS sequence"/>
</dbReference>
<evidence type="ECO:0000256" key="1">
    <source>
        <dbReference type="ARBA" id="ARBA00022679"/>
    </source>
</evidence>
<evidence type="ECO:0000259" key="10">
    <source>
        <dbReference type="Pfam" id="PF13847"/>
    </source>
</evidence>
<gene>
    <name evidence="11" type="ORF">H072_6467</name>
</gene>
<evidence type="ECO:0000256" key="8">
    <source>
        <dbReference type="ARBA" id="ARBA00048428"/>
    </source>
</evidence>
<keyword evidence="12" id="KW-1185">Reference proteome</keyword>
<keyword evidence="1" id="KW-0808">Transferase</keyword>
<dbReference type="AlphaFoldDB" id="S8A9Z7"/>
<feature type="region of interest" description="Disordered" evidence="9">
    <location>
        <begin position="254"/>
        <end position="281"/>
    </location>
</feature>
<proteinExistence type="inferred from homology"/>
<evidence type="ECO:0000256" key="7">
    <source>
        <dbReference type="ARBA" id="ARBA00047943"/>
    </source>
</evidence>
<dbReference type="PANTHER" id="PTHR43675:SF8">
    <property type="entry name" value="ARSENITE METHYLTRANSFERASE"/>
    <property type="match status" value="1"/>
</dbReference>
<name>S8A9Z7_DACHA</name>
<feature type="domain" description="Methyltransferase" evidence="10">
    <location>
        <begin position="63"/>
        <end position="210"/>
    </location>
</feature>
<comment type="catalytic activity">
    <reaction evidence="8">
        <text>arsenic triglutathione + 3 [thioredoxin]-dithiol + 3 S-adenosyl-L-methionine = trimethylarsine + 3 [thioredoxin]-disulfide + 3 glutathione + 3 S-adenosyl-L-homocysteine + 3 H(+)</text>
        <dbReference type="Rhea" id="RHEA:69432"/>
        <dbReference type="Rhea" id="RHEA-COMP:10698"/>
        <dbReference type="Rhea" id="RHEA-COMP:10700"/>
        <dbReference type="ChEBI" id="CHEBI:15378"/>
        <dbReference type="ChEBI" id="CHEBI:27130"/>
        <dbReference type="ChEBI" id="CHEBI:29950"/>
        <dbReference type="ChEBI" id="CHEBI:50058"/>
        <dbReference type="ChEBI" id="CHEBI:57856"/>
        <dbReference type="ChEBI" id="CHEBI:57925"/>
        <dbReference type="ChEBI" id="CHEBI:59789"/>
        <dbReference type="ChEBI" id="CHEBI:183640"/>
        <dbReference type="EC" id="2.1.1.137"/>
    </reaction>
</comment>
<sequence length="304" mass="32588">MDPNTIYKHVERQYGSIARADNPKYSGTIAKAFGYSEEELSKIPKDANLGLSCGNPLAIAALREGETVIDLGSGAGFDVFLAAKKVGATGQAIGVDMNKDMLARARENLKKSEAKNITFVEAKITAIPLSDGIADCIISNCVINLVPEIEKLTVFKEMSRLLKQGGRVAISDILTRKTLPTSLKEDVELYTGCIAGASPVEAYKRFLNESGFADIMILDTESNLNVYIEAANLGADENGNTVACCKQQDNAASSLANEEDKTETRGSCCPGGSESKNGKPTRSRFVGLDLNEWVGSFKIFAVKA</sequence>
<dbReference type="OrthoDB" id="66144at2759"/>
<dbReference type="GO" id="GO:0030791">
    <property type="term" value="F:arsenite methyltransferase activity"/>
    <property type="evidence" value="ECO:0007669"/>
    <property type="project" value="UniProtKB-EC"/>
</dbReference>
<comment type="catalytic activity">
    <reaction evidence="6">
        <text>arsenic triglutathione + [thioredoxin]-dithiol + S-adenosyl-L-methionine + 2 H2O = methylarsonous acid + [thioredoxin]-disulfide + 3 glutathione + S-adenosyl-L-homocysteine + H(+)</text>
        <dbReference type="Rhea" id="RHEA:69460"/>
        <dbReference type="Rhea" id="RHEA-COMP:10698"/>
        <dbReference type="Rhea" id="RHEA-COMP:10700"/>
        <dbReference type="ChEBI" id="CHEBI:15377"/>
        <dbReference type="ChEBI" id="CHEBI:15378"/>
        <dbReference type="ChEBI" id="CHEBI:17826"/>
        <dbReference type="ChEBI" id="CHEBI:29950"/>
        <dbReference type="ChEBI" id="CHEBI:50058"/>
        <dbReference type="ChEBI" id="CHEBI:57856"/>
        <dbReference type="ChEBI" id="CHEBI:57925"/>
        <dbReference type="ChEBI" id="CHEBI:59789"/>
        <dbReference type="ChEBI" id="CHEBI:183640"/>
        <dbReference type="EC" id="2.1.1.137"/>
    </reaction>
</comment>
<dbReference type="NCBIfam" id="NF008823">
    <property type="entry name" value="PRK11873.1"/>
    <property type="match status" value="1"/>
</dbReference>
<evidence type="ECO:0000256" key="9">
    <source>
        <dbReference type="SAM" id="MobiDB-lite"/>
    </source>
</evidence>
<organism evidence="11 12">
    <name type="scientific">Dactylellina haptotyla (strain CBS 200.50)</name>
    <name type="common">Nematode-trapping fungus</name>
    <name type="synonym">Monacrosporium haptotylum</name>
    <dbReference type="NCBI Taxonomy" id="1284197"/>
    <lineage>
        <taxon>Eukaryota</taxon>
        <taxon>Fungi</taxon>
        <taxon>Dikarya</taxon>
        <taxon>Ascomycota</taxon>
        <taxon>Pezizomycotina</taxon>
        <taxon>Orbiliomycetes</taxon>
        <taxon>Orbiliales</taxon>
        <taxon>Orbiliaceae</taxon>
        <taxon>Dactylellina</taxon>
    </lineage>
</organism>
<evidence type="ECO:0000313" key="11">
    <source>
        <dbReference type="EMBL" id="EPS39729.1"/>
    </source>
</evidence>
<evidence type="ECO:0000256" key="5">
    <source>
        <dbReference type="ARBA" id="ARBA00034545"/>
    </source>
</evidence>
<evidence type="ECO:0000313" key="12">
    <source>
        <dbReference type="Proteomes" id="UP000015100"/>
    </source>
</evidence>
<evidence type="ECO:0000256" key="3">
    <source>
        <dbReference type="ARBA" id="ARBA00034487"/>
    </source>
</evidence>
<comment type="catalytic activity">
    <reaction evidence="7">
        <text>arsenic triglutathione + 2 [thioredoxin]-dithiol + 2 S-adenosyl-L-methionine + H2O = dimethylarsinous acid + 2 [thioredoxin]-disulfide + 3 glutathione + 2 S-adenosyl-L-homocysteine + 2 H(+)</text>
        <dbReference type="Rhea" id="RHEA:69464"/>
        <dbReference type="Rhea" id="RHEA-COMP:10698"/>
        <dbReference type="Rhea" id="RHEA-COMP:10700"/>
        <dbReference type="ChEBI" id="CHEBI:15377"/>
        <dbReference type="ChEBI" id="CHEBI:15378"/>
        <dbReference type="ChEBI" id="CHEBI:23808"/>
        <dbReference type="ChEBI" id="CHEBI:29950"/>
        <dbReference type="ChEBI" id="CHEBI:50058"/>
        <dbReference type="ChEBI" id="CHEBI:57856"/>
        <dbReference type="ChEBI" id="CHEBI:57925"/>
        <dbReference type="ChEBI" id="CHEBI:59789"/>
        <dbReference type="ChEBI" id="CHEBI:183640"/>
        <dbReference type="EC" id="2.1.1.137"/>
    </reaction>
</comment>
<dbReference type="OMA" id="GSYVGCI"/>
<accession>S8A9Z7</accession>
<dbReference type="PANTHER" id="PTHR43675">
    <property type="entry name" value="ARSENITE METHYLTRANSFERASE"/>
    <property type="match status" value="1"/>
</dbReference>
<comment type="similarity">
    <text evidence="3">Belongs to the methyltransferase superfamily. Arsenite methyltransferase family.</text>
</comment>
<dbReference type="Gene3D" id="3.40.50.150">
    <property type="entry name" value="Vaccinia Virus protein VP39"/>
    <property type="match status" value="1"/>
</dbReference>
<dbReference type="EC" id="2.1.1.137" evidence="4"/>
<reference evidence="12" key="2">
    <citation type="submission" date="2013-04" db="EMBL/GenBank/DDBJ databases">
        <title>Genomic mechanisms accounting for the adaptation to parasitism in nematode-trapping fungi.</title>
        <authorList>
            <person name="Ahren D.G."/>
        </authorList>
    </citation>
    <scope>NUCLEOTIDE SEQUENCE [LARGE SCALE GENOMIC DNA]</scope>
    <source>
        <strain evidence="12">CBS 200.50</strain>
    </source>
</reference>
<keyword evidence="2" id="KW-0949">S-adenosyl-L-methionine</keyword>
<dbReference type="HOGENOM" id="CLU_052868_3_1_1"/>
<comment type="caution">
    <text evidence="11">The sequence shown here is derived from an EMBL/GenBank/DDBJ whole genome shotgun (WGS) entry which is preliminary data.</text>
</comment>
<dbReference type="InterPro" id="IPR026669">
    <property type="entry name" value="Arsenite_MeTrfase-like"/>
</dbReference>
<dbReference type="EMBL" id="AQGS01000454">
    <property type="protein sequence ID" value="EPS39729.1"/>
    <property type="molecule type" value="Genomic_DNA"/>
</dbReference>
<evidence type="ECO:0000256" key="2">
    <source>
        <dbReference type="ARBA" id="ARBA00022691"/>
    </source>
</evidence>
<reference evidence="11 12" key="1">
    <citation type="journal article" date="2013" name="PLoS Genet.">
        <title>Genomic mechanisms accounting for the adaptation to parasitism in nematode-trapping fungi.</title>
        <authorList>
            <person name="Meerupati T."/>
            <person name="Andersson K.M."/>
            <person name="Friman E."/>
            <person name="Kumar D."/>
            <person name="Tunlid A."/>
            <person name="Ahren D."/>
        </authorList>
    </citation>
    <scope>NUCLEOTIDE SEQUENCE [LARGE SCALE GENOMIC DNA]</scope>
    <source>
        <strain evidence="11 12">CBS 200.50</strain>
    </source>
</reference>
<evidence type="ECO:0000256" key="6">
    <source>
        <dbReference type="ARBA" id="ARBA00047941"/>
    </source>
</evidence>
<dbReference type="InterPro" id="IPR029063">
    <property type="entry name" value="SAM-dependent_MTases_sf"/>
</dbReference>
<dbReference type="Pfam" id="PF13847">
    <property type="entry name" value="Methyltransf_31"/>
    <property type="match status" value="1"/>
</dbReference>